<name>X0T668_9ZZZZ</name>
<accession>X0T668</accession>
<sequence length="49" mass="5459">MVSQFTGYPVEELKSGWLIVPTNSHLVTKNPYLKLTNNLTGKLVNRVTG</sequence>
<dbReference type="AlphaFoldDB" id="X0T668"/>
<evidence type="ECO:0000313" key="1">
    <source>
        <dbReference type="EMBL" id="GAF83682.1"/>
    </source>
</evidence>
<proteinExistence type="predicted"/>
<reference evidence="1" key="1">
    <citation type="journal article" date="2014" name="Front. Microbiol.">
        <title>High frequency of phylogenetically diverse reductive dehalogenase-homologous genes in deep subseafloor sedimentary metagenomes.</title>
        <authorList>
            <person name="Kawai M."/>
            <person name="Futagami T."/>
            <person name="Toyoda A."/>
            <person name="Takaki Y."/>
            <person name="Nishi S."/>
            <person name="Hori S."/>
            <person name="Arai W."/>
            <person name="Tsubouchi T."/>
            <person name="Morono Y."/>
            <person name="Uchiyama I."/>
            <person name="Ito T."/>
            <person name="Fujiyama A."/>
            <person name="Inagaki F."/>
            <person name="Takami H."/>
        </authorList>
    </citation>
    <scope>NUCLEOTIDE SEQUENCE</scope>
    <source>
        <strain evidence="1">Expedition CK06-06</strain>
    </source>
</reference>
<gene>
    <name evidence="1" type="ORF">S01H1_01912</name>
</gene>
<protein>
    <submittedName>
        <fullName evidence="1">Uncharacterized protein</fullName>
    </submittedName>
</protein>
<organism evidence="1">
    <name type="scientific">marine sediment metagenome</name>
    <dbReference type="NCBI Taxonomy" id="412755"/>
    <lineage>
        <taxon>unclassified sequences</taxon>
        <taxon>metagenomes</taxon>
        <taxon>ecological metagenomes</taxon>
    </lineage>
</organism>
<comment type="caution">
    <text evidence="1">The sequence shown here is derived from an EMBL/GenBank/DDBJ whole genome shotgun (WGS) entry which is preliminary data.</text>
</comment>
<dbReference type="EMBL" id="BARS01000875">
    <property type="protein sequence ID" value="GAF83682.1"/>
    <property type="molecule type" value="Genomic_DNA"/>
</dbReference>